<dbReference type="Pfam" id="PF13478">
    <property type="entry name" value="XdhC_C"/>
    <property type="match status" value="1"/>
</dbReference>
<gene>
    <name evidence="3" type="ORF">GCM10009675_35850</name>
</gene>
<dbReference type="PANTHER" id="PTHR30388">
    <property type="entry name" value="ALDEHYDE OXIDOREDUCTASE MOLYBDENUM COFACTOR ASSEMBLY PROTEIN"/>
    <property type="match status" value="1"/>
</dbReference>
<keyword evidence="4" id="KW-1185">Reference proteome</keyword>
<dbReference type="PANTHER" id="PTHR30388:SF6">
    <property type="entry name" value="XANTHINE DEHYDROGENASE SUBUNIT A-RELATED"/>
    <property type="match status" value="1"/>
</dbReference>
<protein>
    <submittedName>
        <fullName evidence="3">XdhC family protein</fullName>
    </submittedName>
</protein>
<feature type="domain" description="XdhC Rossmann" evidence="2">
    <location>
        <begin position="55"/>
        <end position="184"/>
    </location>
</feature>
<dbReference type="EMBL" id="BAAALM010000013">
    <property type="protein sequence ID" value="GAA1211675.1"/>
    <property type="molecule type" value="Genomic_DNA"/>
</dbReference>
<sequence length="199" mass="21130">MATTPEAPGTSDKPEVPATSQPDAEAAARTETAAEPDACEVAHGERDVRRDTRTLVAVFATPVADYLLRYAADAGFRALLVEPDAKRVADAPTEIPDLSDVPDTADIVVTDHHRDELGVVLRDALAQPARWIGVMGNPRHEGPHIAALRQLGASEDDIARVHRPIGLNIGSRTPPEIAIATLAGLLADRNERPGGFSFG</sequence>
<dbReference type="Proteomes" id="UP001500467">
    <property type="component" value="Unassembled WGS sequence"/>
</dbReference>
<accession>A0ABP4G2V0</accession>
<proteinExistence type="predicted"/>
<name>A0ABP4G2V0_9PSEU</name>
<organism evidence="3 4">
    <name type="scientific">Prauserella alba</name>
    <dbReference type="NCBI Taxonomy" id="176898"/>
    <lineage>
        <taxon>Bacteria</taxon>
        <taxon>Bacillati</taxon>
        <taxon>Actinomycetota</taxon>
        <taxon>Actinomycetes</taxon>
        <taxon>Pseudonocardiales</taxon>
        <taxon>Pseudonocardiaceae</taxon>
        <taxon>Prauserella</taxon>
    </lineage>
</organism>
<feature type="compositionally biased region" description="Low complexity" evidence="1">
    <location>
        <begin position="22"/>
        <end position="36"/>
    </location>
</feature>
<evidence type="ECO:0000259" key="2">
    <source>
        <dbReference type="Pfam" id="PF13478"/>
    </source>
</evidence>
<evidence type="ECO:0000313" key="4">
    <source>
        <dbReference type="Proteomes" id="UP001500467"/>
    </source>
</evidence>
<dbReference type="InterPro" id="IPR027051">
    <property type="entry name" value="XdhC_Rossmann_dom"/>
</dbReference>
<feature type="region of interest" description="Disordered" evidence="1">
    <location>
        <begin position="1"/>
        <end position="46"/>
    </location>
</feature>
<reference evidence="4" key="1">
    <citation type="journal article" date="2019" name="Int. J. Syst. Evol. Microbiol.">
        <title>The Global Catalogue of Microorganisms (GCM) 10K type strain sequencing project: providing services to taxonomists for standard genome sequencing and annotation.</title>
        <authorList>
            <consortium name="The Broad Institute Genomics Platform"/>
            <consortium name="The Broad Institute Genome Sequencing Center for Infectious Disease"/>
            <person name="Wu L."/>
            <person name="Ma J."/>
        </authorList>
    </citation>
    <scope>NUCLEOTIDE SEQUENCE [LARGE SCALE GENOMIC DNA]</scope>
    <source>
        <strain evidence="4">JCM 13022</strain>
    </source>
</reference>
<evidence type="ECO:0000256" key="1">
    <source>
        <dbReference type="SAM" id="MobiDB-lite"/>
    </source>
</evidence>
<dbReference type="InterPro" id="IPR052698">
    <property type="entry name" value="MoCofactor_Util/Proc"/>
</dbReference>
<evidence type="ECO:0000313" key="3">
    <source>
        <dbReference type="EMBL" id="GAA1211675.1"/>
    </source>
</evidence>
<dbReference type="Gene3D" id="3.40.50.720">
    <property type="entry name" value="NAD(P)-binding Rossmann-like Domain"/>
    <property type="match status" value="1"/>
</dbReference>
<dbReference type="RefSeq" id="WP_253859734.1">
    <property type="nucleotide sequence ID" value="NZ_BAAALM010000013.1"/>
</dbReference>
<comment type="caution">
    <text evidence="3">The sequence shown here is derived from an EMBL/GenBank/DDBJ whole genome shotgun (WGS) entry which is preliminary data.</text>
</comment>